<keyword evidence="6" id="KW-0804">Transcription</keyword>
<feature type="region of interest" description="Disordered" evidence="8">
    <location>
        <begin position="499"/>
        <end position="518"/>
    </location>
</feature>
<comment type="caution">
    <text evidence="9">The sequence shown here is derived from an EMBL/GenBank/DDBJ whole genome shotgun (WGS) entry which is preliminary data.</text>
</comment>
<evidence type="ECO:0000256" key="2">
    <source>
        <dbReference type="ARBA" id="ARBA00015342"/>
    </source>
</evidence>
<dbReference type="Proteomes" id="UP000433876">
    <property type="component" value="Unassembled WGS sequence"/>
</dbReference>
<dbReference type="OMA" id="SADFFDQ"/>
<feature type="region of interest" description="Disordered" evidence="8">
    <location>
        <begin position="537"/>
        <end position="638"/>
    </location>
</feature>
<evidence type="ECO:0000313" key="9">
    <source>
        <dbReference type="EMBL" id="KAA8636346.1"/>
    </source>
</evidence>
<proteinExistence type="inferred from homology"/>
<feature type="region of interest" description="Disordered" evidence="8">
    <location>
        <begin position="93"/>
        <end position="139"/>
    </location>
</feature>
<evidence type="ECO:0000256" key="4">
    <source>
        <dbReference type="ARBA" id="ARBA00023015"/>
    </source>
</evidence>
<feature type="compositionally biased region" description="Low complexity" evidence="8">
    <location>
        <begin position="270"/>
        <end position="290"/>
    </location>
</feature>
<sequence length="991" mass="104127">MATVLGMSYTVGDLPLGENKGVDSAFCWQDGAADDAGSADFFDQFVVLDDHGPDHSPSPPFTDEEGGGAEGGGNESFESMCREALESSLSPRLTSLRCPPLDHHPSAEQSLGVGDHDRANATANNPASGRLGRFSSAKFPPLHRQVRAGSHVDLSNMDCQYSQQQQHQLLVAGQRELNSILGTGYNQEGPGSGGSISDSKLLRLEGLTVNGSGSPRIHFLPSSASVPPSPHLQPGSASTSPRKSRLEAFYTKIRNKAANLHGIKHQKQHPATTAAPAVTSSMPSTMGTSPNKMTARPRPHNLSLVRPEMPLSLPLTGQMAAEQNGNIDGNNAHLFNTNFMDDPFMDISSNLSLPMHTPIQTPHQQHQSIPVPVTTAGGDNLWQFSVSGPPPTTPANPIGGVSSSASELHPLYATTINDSNNDWWDQAVGDAMDTDPDPSSSSLHMGINASNTREATLNLQMALQQLHNQASFDEHHFGLDTSGLVMHMPQTTSRVLLHHNQQQQQQLNQNQSQSQAQAQAHAAAQLLLAQQQYISNHGGGIPDGLPSQQSSSSTSTTTTTTTTARSRRPKPRAPSSGASRLPSYQTSPRKVRAASRSSLESSPTRGSQQPNSGNLAIPDTGNSASGISGSGRQRLHRRSASMQNINNHSSNTTSAGAGLGLGLGLMSPAAVRKRKSFTTGGRGHGSSVSLSAGSRLSHAASHGDLLGASASAFAAAIGIGASGQRVVPEDGARRGLSSSASTSSLSATGDNSSGRFTPLNGLNGLNVVGVNGFHGHPHHGVGMVQGYPPMPPLPPQHQHQHHSQHHGLPHHPHHSRSHSSQQHSKQQLPVHPSSSSSSSRHPPSKPTPRSSSASKSHSRSRSTSNNHSSNSNSQPSSRGGEGIGFVNFTPRDHQTLMSGVAPSGSSKTKARRERETAEQRRKLSEAMMKVVEAAGGDVRKFGELGVGMGVKMEFGGNMNGGEFGSGNGGGGGDNYEGMHVFGNGNGHGNRN</sequence>
<keyword evidence="7" id="KW-0183">Conidiation</keyword>
<feature type="region of interest" description="Disordered" evidence="8">
    <location>
        <begin position="263"/>
        <end position="297"/>
    </location>
</feature>
<gene>
    <name evidence="9" type="ORF">SMACR_02716</name>
</gene>
<keyword evidence="3" id="KW-0749">Sporulation</keyword>
<evidence type="ECO:0000256" key="1">
    <source>
        <dbReference type="ARBA" id="ARBA00008881"/>
    </source>
</evidence>
<feature type="compositionally biased region" description="Low complexity" evidence="8">
    <location>
        <begin position="818"/>
        <end position="877"/>
    </location>
</feature>
<keyword evidence="4" id="KW-0805">Transcription regulation</keyword>
<feature type="region of interest" description="Disordered" evidence="8">
    <location>
        <begin position="50"/>
        <end position="76"/>
    </location>
</feature>
<dbReference type="AlphaFoldDB" id="A0A8S9A4E1"/>
<protein>
    <recommendedName>
        <fullName evidence="2">Developmental regulatory protein wetA</fullName>
    </recommendedName>
</protein>
<dbReference type="GO" id="GO:0030435">
    <property type="term" value="P:sporulation resulting in formation of a cellular spore"/>
    <property type="evidence" value="ECO:0007669"/>
    <property type="project" value="UniProtKB-KW"/>
</dbReference>
<evidence type="ECO:0000313" key="10">
    <source>
        <dbReference type="Proteomes" id="UP000433876"/>
    </source>
</evidence>
<dbReference type="InterPro" id="IPR040112">
    <property type="entry name" value="WetA"/>
</dbReference>
<keyword evidence="5" id="KW-0010">Activator</keyword>
<feature type="region of interest" description="Disordered" evidence="8">
    <location>
        <begin position="215"/>
        <end position="243"/>
    </location>
</feature>
<accession>A0A8S9A4E1</accession>
<feature type="compositionally biased region" description="Basic residues" evidence="8">
    <location>
        <begin position="798"/>
        <end position="817"/>
    </location>
</feature>
<comment type="similarity">
    <text evidence="1">Belongs to the wetA family.</text>
</comment>
<organism evidence="9 10">
    <name type="scientific">Sordaria macrospora</name>
    <dbReference type="NCBI Taxonomy" id="5147"/>
    <lineage>
        <taxon>Eukaryota</taxon>
        <taxon>Fungi</taxon>
        <taxon>Dikarya</taxon>
        <taxon>Ascomycota</taxon>
        <taxon>Pezizomycotina</taxon>
        <taxon>Sordariomycetes</taxon>
        <taxon>Sordariomycetidae</taxon>
        <taxon>Sordariales</taxon>
        <taxon>Sordariaceae</taxon>
        <taxon>Sordaria</taxon>
    </lineage>
</organism>
<dbReference type="EMBL" id="NMPR01000004">
    <property type="protein sequence ID" value="KAA8636346.1"/>
    <property type="molecule type" value="Genomic_DNA"/>
</dbReference>
<name>A0A8S9A4E1_SORMA</name>
<evidence type="ECO:0000256" key="8">
    <source>
        <dbReference type="SAM" id="MobiDB-lite"/>
    </source>
</evidence>
<evidence type="ECO:0000256" key="5">
    <source>
        <dbReference type="ARBA" id="ARBA00023159"/>
    </source>
</evidence>
<dbReference type="PANTHER" id="PTHR22934">
    <property type="entry name" value="PROTEIN ESC1/WETA-RELATED"/>
    <property type="match status" value="1"/>
</dbReference>
<feature type="compositionally biased region" description="Basic and acidic residues" evidence="8">
    <location>
        <begin position="912"/>
        <end position="921"/>
    </location>
</feature>
<feature type="region of interest" description="Disordered" evidence="8">
    <location>
        <begin position="727"/>
        <end position="755"/>
    </location>
</feature>
<evidence type="ECO:0000256" key="3">
    <source>
        <dbReference type="ARBA" id="ARBA00022969"/>
    </source>
</evidence>
<feature type="region of interest" description="Disordered" evidence="8">
    <location>
        <begin position="779"/>
        <end position="921"/>
    </location>
</feature>
<evidence type="ECO:0000256" key="7">
    <source>
        <dbReference type="ARBA" id="ARBA00023321"/>
    </source>
</evidence>
<evidence type="ECO:0000256" key="6">
    <source>
        <dbReference type="ARBA" id="ARBA00023163"/>
    </source>
</evidence>
<feature type="compositionally biased region" description="Polar residues" evidence="8">
    <location>
        <begin position="595"/>
        <end position="631"/>
    </location>
</feature>
<feature type="compositionally biased region" description="Low complexity" evidence="8">
    <location>
        <begin position="550"/>
        <end position="564"/>
    </location>
</feature>
<dbReference type="VEuPathDB" id="FungiDB:SMAC_02716"/>
<dbReference type="GO" id="GO:0048315">
    <property type="term" value="P:conidium formation"/>
    <property type="evidence" value="ECO:0007669"/>
    <property type="project" value="UniProtKB-KW"/>
</dbReference>
<dbReference type="PANTHER" id="PTHR22934:SF25">
    <property type="entry name" value="DEVELOPMENTAL REGULATORY PROTEIN WETA"/>
    <property type="match status" value="1"/>
</dbReference>
<feature type="compositionally biased region" description="Low complexity" evidence="8">
    <location>
        <begin position="736"/>
        <end position="748"/>
    </location>
</feature>
<reference evidence="9 10" key="1">
    <citation type="submission" date="2017-07" db="EMBL/GenBank/DDBJ databases">
        <title>Genome sequence of the Sordaria macrospora wild type strain R19027.</title>
        <authorList>
            <person name="Nowrousian M."/>
            <person name="Teichert I."/>
            <person name="Kueck U."/>
        </authorList>
    </citation>
    <scope>NUCLEOTIDE SEQUENCE [LARGE SCALE GENOMIC DNA]</scope>
    <source>
        <strain evidence="9 10">R19027</strain>
        <tissue evidence="9">Mycelium</tissue>
    </source>
</reference>